<dbReference type="PRINTS" id="PR01438">
    <property type="entry name" value="UNVRSLSTRESS"/>
</dbReference>
<protein>
    <submittedName>
        <fullName evidence="3">Nucleotide-binding universal stress UspA family protein</fullName>
    </submittedName>
</protein>
<dbReference type="InterPro" id="IPR014729">
    <property type="entry name" value="Rossmann-like_a/b/a_fold"/>
</dbReference>
<comment type="caution">
    <text evidence="3">The sequence shown here is derived from an EMBL/GenBank/DDBJ whole genome shotgun (WGS) entry which is preliminary data.</text>
</comment>
<feature type="domain" description="UspA" evidence="2">
    <location>
        <begin position="1"/>
        <end position="142"/>
    </location>
</feature>
<sequence>MKKILLPVDGSDNSLRAVQAAIDLARGAAEPPEIHLLNVQLPIISGDVKMFVSEEQIKAYYHDEGIKALAAARAALDAAGVAYVFHIGVGPVAETIAAYAKEKGCNQIIMGARGLGSLTGLLLGSVTTKVAHLVDVPVTLVK</sequence>
<evidence type="ECO:0000256" key="1">
    <source>
        <dbReference type="ARBA" id="ARBA00008791"/>
    </source>
</evidence>
<dbReference type="Proteomes" id="UP000295135">
    <property type="component" value="Unassembled WGS sequence"/>
</dbReference>
<dbReference type="InterPro" id="IPR006015">
    <property type="entry name" value="Universal_stress_UspA"/>
</dbReference>
<gene>
    <name evidence="3" type="ORF">EDC61_10830</name>
</gene>
<dbReference type="Gene3D" id="3.40.50.620">
    <property type="entry name" value="HUPs"/>
    <property type="match status" value="1"/>
</dbReference>
<keyword evidence="4" id="KW-1185">Reference proteome</keyword>
<dbReference type="InterPro" id="IPR006016">
    <property type="entry name" value="UspA"/>
</dbReference>
<dbReference type="PANTHER" id="PTHR46268:SF6">
    <property type="entry name" value="UNIVERSAL STRESS PROTEIN UP12"/>
    <property type="match status" value="1"/>
</dbReference>
<name>A0A4R3JXY5_9PROT</name>
<evidence type="ECO:0000259" key="2">
    <source>
        <dbReference type="Pfam" id="PF00582"/>
    </source>
</evidence>
<dbReference type="EMBL" id="SLZY01000008">
    <property type="protein sequence ID" value="TCS71687.1"/>
    <property type="molecule type" value="Genomic_DNA"/>
</dbReference>
<dbReference type="RefSeq" id="WP_126460362.1">
    <property type="nucleotide sequence ID" value="NZ_AP018721.1"/>
</dbReference>
<dbReference type="CDD" id="cd00293">
    <property type="entry name" value="USP-like"/>
    <property type="match status" value="1"/>
</dbReference>
<reference evidence="3 4" key="1">
    <citation type="submission" date="2019-03" db="EMBL/GenBank/DDBJ databases">
        <title>Genomic Encyclopedia of Type Strains, Phase IV (KMG-IV): sequencing the most valuable type-strain genomes for metagenomic binning, comparative biology and taxonomic classification.</title>
        <authorList>
            <person name="Goeker M."/>
        </authorList>
    </citation>
    <scope>NUCLEOTIDE SEQUENCE [LARGE SCALE GENOMIC DNA]</scope>
    <source>
        <strain evidence="3 4">DSM 103923</strain>
    </source>
</reference>
<evidence type="ECO:0000313" key="3">
    <source>
        <dbReference type="EMBL" id="TCS71687.1"/>
    </source>
</evidence>
<proteinExistence type="inferred from homology"/>
<dbReference type="AlphaFoldDB" id="A0A4R3JXY5"/>
<comment type="similarity">
    <text evidence="1">Belongs to the universal stress protein A family.</text>
</comment>
<evidence type="ECO:0000313" key="4">
    <source>
        <dbReference type="Proteomes" id="UP000295135"/>
    </source>
</evidence>
<organism evidence="3 4">
    <name type="scientific">Sulfuritortus calidifontis</name>
    <dbReference type="NCBI Taxonomy" id="1914471"/>
    <lineage>
        <taxon>Bacteria</taxon>
        <taxon>Pseudomonadati</taxon>
        <taxon>Pseudomonadota</taxon>
        <taxon>Betaproteobacteria</taxon>
        <taxon>Nitrosomonadales</taxon>
        <taxon>Thiobacillaceae</taxon>
        <taxon>Sulfuritortus</taxon>
    </lineage>
</organism>
<dbReference type="Pfam" id="PF00582">
    <property type="entry name" value="Usp"/>
    <property type="match status" value="1"/>
</dbReference>
<dbReference type="SUPFAM" id="SSF52402">
    <property type="entry name" value="Adenine nucleotide alpha hydrolases-like"/>
    <property type="match status" value="1"/>
</dbReference>
<dbReference type="OrthoDB" id="5295044at2"/>
<accession>A0A4R3JXY5</accession>
<dbReference type="PANTHER" id="PTHR46268">
    <property type="entry name" value="STRESS RESPONSE PROTEIN NHAX"/>
    <property type="match status" value="1"/>
</dbReference>